<gene>
    <name evidence="5" type="primary">MOS14_1</name>
    <name evidence="5" type="ORF">CK203_076655</name>
</gene>
<dbReference type="InterPro" id="IPR051345">
    <property type="entry name" value="Importin_beta-like_NTR"/>
</dbReference>
<evidence type="ECO:0000256" key="4">
    <source>
        <dbReference type="SAM" id="Phobius"/>
    </source>
</evidence>
<keyword evidence="3" id="KW-0539">Nucleus</keyword>
<dbReference type="InterPro" id="IPR011989">
    <property type="entry name" value="ARM-like"/>
</dbReference>
<reference evidence="5 6" key="1">
    <citation type="journal article" date="2018" name="PLoS Genet.">
        <title>Population sequencing reveals clonal diversity and ancestral inbreeding in the grapevine cultivar Chardonnay.</title>
        <authorList>
            <person name="Roach M.J."/>
            <person name="Johnson D.L."/>
            <person name="Bohlmann J."/>
            <person name="van Vuuren H.J."/>
            <person name="Jones S.J."/>
            <person name="Pretorius I.S."/>
            <person name="Schmidt S.A."/>
            <person name="Borneman A.R."/>
        </authorList>
    </citation>
    <scope>NUCLEOTIDE SEQUENCE [LARGE SCALE GENOMIC DNA]</scope>
    <source>
        <strain evidence="6">cv. Chardonnay</strain>
        <tissue evidence="5">Leaf</tissue>
    </source>
</reference>
<keyword evidence="4" id="KW-0812">Transmembrane</keyword>
<dbReference type="PANTHER" id="PTHR12363:SF33">
    <property type="entry name" value="IMPORTIN-13"/>
    <property type="match status" value="1"/>
</dbReference>
<keyword evidence="4" id="KW-0472">Membrane</keyword>
<dbReference type="Gene3D" id="1.25.10.10">
    <property type="entry name" value="Leucine-rich Repeat Variant"/>
    <property type="match status" value="1"/>
</dbReference>
<dbReference type="EMBL" id="QGNW01001162">
    <property type="protein sequence ID" value="RVW52776.1"/>
    <property type="molecule type" value="Genomic_DNA"/>
</dbReference>
<comment type="caution">
    <text evidence="5">The sequence shown here is derived from an EMBL/GenBank/DDBJ whole genome shotgun (WGS) entry which is preliminary data.</text>
</comment>
<sequence length="325" mass="36705">MLSCSSWQQCFLAIWLKCLSLIILLEKQLLSRFLKRFASWLRLRHGIPGAVLASHPLVLTALSSLNSELLSEASVNEGQRGEGGVRIGKQFQSCQMQFRAVKGGLSWELMLMEITDAIAKMRASEFSIEASLCSTKLHQRTGYVLQLYMYIFLCFYFSVVSELIHYTTAGSSGGASVQIPLIQVIVPQVMNLKVQLRDSSKDEEDVKAIGRLFADMGDSYVELIATGSDESMLIVHALLEVASHPEYDIASMTFKLLAQSSASIEAERNRRLQVFRSSYESLVSLRTMVFYHRLALEFDILKIIKICHTRTSRILNRLDMVIVRY</sequence>
<evidence type="ECO:0000313" key="6">
    <source>
        <dbReference type="Proteomes" id="UP000288805"/>
    </source>
</evidence>
<organism evidence="5 6">
    <name type="scientific">Vitis vinifera</name>
    <name type="common">Grape</name>
    <dbReference type="NCBI Taxonomy" id="29760"/>
    <lineage>
        <taxon>Eukaryota</taxon>
        <taxon>Viridiplantae</taxon>
        <taxon>Streptophyta</taxon>
        <taxon>Embryophyta</taxon>
        <taxon>Tracheophyta</taxon>
        <taxon>Spermatophyta</taxon>
        <taxon>Magnoliopsida</taxon>
        <taxon>eudicotyledons</taxon>
        <taxon>Gunneridae</taxon>
        <taxon>Pentapetalae</taxon>
        <taxon>rosids</taxon>
        <taxon>Vitales</taxon>
        <taxon>Vitaceae</taxon>
        <taxon>Viteae</taxon>
        <taxon>Vitis</taxon>
    </lineage>
</organism>
<protein>
    <submittedName>
        <fullName evidence="5">Transportin MOS14</fullName>
    </submittedName>
</protein>
<evidence type="ECO:0000256" key="2">
    <source>
        <dbReference type="ARBA" id="ARBA00022448"/>
    </source>
</evidence>
<keyword evidence="4" id="KW-1133">Transmembrane helix</keyword>
<dbReference type="GO" id="GO:0005634">
    <property type="term" value="C:nucleus"/>
    <property type="evidence" value="ECO:0007669"/>
    <property type="project" value="UniProtKB-SubCell"/>
</dbReference>
<evidence type="ECO:0000256" key="1">
    <source>
        <dbReference type="ARBA" id="ARBA00004123"/>
    </source>
</evidence>
<feature type="transmembrane region" description="Helical" evidence="4">
    <location>
        <begin position="147"/>
        <end position="166"/>
    </location>
</feature>
<dbReference type="InterPro" id="IPR057941">
    <property type="entry name" value="TPR_TNPO3_IPO13_2nd"/>
</dbReference>
<dbReference type="PANTHER" id="PTHR12363">
    <property type="entry name" value="TRANSPORTIN 3 AND IMPORTIN 13"/>
    <property type="match status" value="1"/>
</dbReference>
<keyword evidence="2" id="KW-0813">Transport</keyword>
<dbReference type="Proteomes" id="UP000288805">
    <property type="component" value="Unassembled WGS sequence"/>
</dbReference>
<proteinExistence type="predicted"/>
<dbReference type="AlphaFoldDB" id="A0A438EYK0"/>
<name>A0A438EYK0_VITVI</name>
<comment type="subcellular location">
    <subcellularLocation>
        <location evidence="1">Nucleus</location>
    </subcellularLocation>
</comment>
<evidence type="ECO:0000256" key="3">
    <source>
        <dbReference type="ARBA" id="ARBA00023242"/>
    </source>
</evidence>
<evidence type="ECO:0000313" key="5">
    <source>
        <dbReference type="EMBL" id="RVW52776.1"/>
    </source>
</evidence>
<dbReference type="Pfam" id="PF24138">
    <property type="entry name" value="TPR_TNPO3_IPO13_2nd"/>
    <property type="match status" value="1"/>
</dbReference>
<accession>A0A438EYK0</accession>